<accession>A0AAD1Z4M1</accession>
<name>A0AAD1Z4M1_9LAMI</name>
<dbReference type="InterPro" id="IPR044810">
    <property type="entry name" value="WRKY_plant"/>
</dbReference>
<evidence type="ECO:0000313" key="1">
    <source>
        <dbReference type="EMBL" id="CAI9763127.1"/>
    </source>
</evidence>
<reference evidence="1" key="1">
    <citation type="submission" date="2023-05" db="EMBL/GenBank/DDBJ databases">
        <authorList>
            <person name="Huff M."/>
        </authorList>
    </citation>
    <scope>NUCLEOTIDE SEQUENCE</scope>
</reference>
<organism evidence="1 2">
    <name type="scientific">Fraxinus pennsylvanica</name>
    <dbReference type="NCBI Taxonomy" id="56036"/>
    <lineage>
        <taxon>Eukaryota</taxon>
        <taxon>Viridiplantae</taxon>
        <taxon>Streptophyta</taxon>
        <taxon>Embryophyta</taxon>
        <taxon>Tracheophyta</taxon>
        <taxon>Spermatophyta</taxon>
        <taxon>Magnoliopsida</taxon>
        <taxon>eudicotyledons</taxon>
        <taxon>Gunneridae</taxon>
        <taxon>Pentapetalae</taxon>
        <taxon>asterids</taxon>
        <taxon>lamiids</taxon>
        <taxon>Lamiales</taxon>
        <taxon>Oleaceae</taxon>
        <taxon>Oleeae</taxon>
        <taxon>Fraxinus</taxon>
    </lineage>
</organism>
<dbReference type="PANTHER" id="PTHR31221:SF83">
    <property type="entry name" value="WRKY TRANSCRIPTION FACTOR 75-RELATED"/>
    <property type="match status" value="1"/>
</dbReference>
<dbReference type="GO" id="GO:0043565">
    <property type="term" value="F:sequence-specific DNA binding"/>
    <property type="evidence" value="ECO:0007669"/>
    <property type="project" value="InterPro"/>
</dbReference>
<dbReference type="Gene3D" id="2.20.25.80">
    <property type="entry name" value="WRKY domain"/>
    <property type="match status" value="1"/>
</dbReference>
<dbReference type="Proteomes" id="UP000834106">
    <property type="component" value="Chromosome 6"/>
</dbReference>
<dbReference type="PANTHER" id="PTHR31221">
    <property type="entry name" value="WRKY TRANSCRIPTION FACTOR PROTEIN 1-RELATED"/>
    <property type="match status" value="1"/>
</dbReference>
<sequence length="129" mass="15289">MENHSTLFFGSSITPFAFTLSPNLENSHQMHILSNKNEPNKEIRFRIVRVKEVSQKNKFIQIDQNKMKKSGKKTVENRKPRFAFQTRSPVDILDDGYRWRKYEAIIDVRMRNAMLRSKYNDNPKTKALL</sequence>
<dbReference type="GO" id="GO:0003700">
    <property type="term" value="F:DNA-binding transcription factor activity"/>
    <property type="evidence" value="ECO:0007669"/>
    <property type="project" value="InterPro"/>
</dbReference>
<dbReference type="AlphaFoldDB" id="A0AAD1Z4M1"/>
<evidence type="ECO:0000313" key="2">
    <source>
        <dbReference type="Proteomes" id="UP000834106"/>
    </source>
</evidence>
<keyword evidence="2" id="KW-1185">Reference proteome</keyword>
<proteinExistence type="predicted"/>
<gene>
    <name evidence="1" type="ORF">FPE_LOCUS10557</name>
</gene>
<protein>
    <submittedName>
        <fullName evidence="1">Uncharacterized protein</fullName>
    </submittedName>
</protein>
<dbReference type="InterPro" id="IPR036576">
    <property type="entry name" value="WRKY_dom_sf"/>
</dbReference>
<dbReference type="EMBL" id="OU503041">
    <property type="protein sequence ID" value="CAI9763127.1"/>
    <property type="molecule type" value="Genomic_DNA"/>
</dbReference>